<evidence type="ECO:0000313" key="22">
    <source>
        <dbReference type="Ensembl" id="ENSOMYP00000131793.1"/>
    </source>
</evidence>
<dbReference type="InterPro" id="IPR001881">
    <property type="entry name" value="EGF-like_Ca-bd_dom"/>
</dbReference>
<feature type="disulfide bond" evidence="15">
    <location>
        <begin position="382"/>
        <end position="391"/>
    </location>
</feature>
<dbReference type="FunFam" id="2.10.25.10:FF:000012">
    <property type="entry name" value="Delta-like protein"/>
    <property type="match status" value="3"/>
</dbReference>
<feature type="disulfide bond" evidence="15">
    <location>
        <begin position="500"/>
        <end position="509"/>
    </location>
</feature>
<dbReference type="PROSITE" id="PS00022">
    <property type="entry name" value="EGF_1"/>
    <property type="match status" value="8"/>
</dbReference>
<keyword evidence="3 15" id="KW-0245">EGF-like domain</keyword>
<dbReference type="InterPro" id="IPR001774">
    <property type="entry name" value="DSL"/>
</dbReference>
<evidence type="ECO:0000259" key="20">
    <source>
        <dbReference type="PROSITE" id="PS50026"/>
    </source>
</evidence>
<dbReference type="GO" id="GO:0007417">
    <property type="term" value="P:central nervous system development"/>
    <property type="evidence" value="ECO:0007669"/>
    <property type="project" value="UniProtKB-ARBA"/>
</dbReference>
<dbReference type="PROSITE" id="PS50026">
    <property type="entry name" value="EGF_3"/>
    <property type="match status" value="6"/>
</dbReference>
<feature type="chain" id="PRO_5035437690" description="Delta-like protein" evidence="19">
    <location>
        <begin position="22"/>
        <end position="719"/>
    </location>
</feature>
<comment type="subcellular location">
    <subcellularLocation>
        <location evidence="1 17">Membrane</location>
        <topology evidence="1 17">Single-pass type I membrane protein</topology>
    </subcellularLocation>
</comment>
<evidence type="ECO:0000256" key="12">
    <source>
        <dbReference type="ARBA" id="ARBA00023136"/>
    </source>
</evidence>
<accession>A0A8K9XEX6</accession>
<name>A0A8K9XEX6_ONCMY</name>
<keyword evidence="8" id="KW-0106">Calcium</keyword>
<evidence type="ECO:0000256" key="19">
    <source>
        <dbReference type="SAM" id="SignalP"/>
    </source>
</evidence>
<reference evidence="22" key="1">
    <citation type="submission" date="2020-07" db="EMBL/GenBank/DDBJ databases">
        <title>A long reads based de novo assembly of the rainbow trout Arlee double haploid line genome.</title>
        <authorList>
            <person name="Gao G."/>
            <person name="Palti Y."/>
        </authorList>
    </citation>
    <scope>NUCLEOTIDE SEQUENCE [LARGE SCALE GENOMIC DNA]</scope>
</reference>
<dbReference type="Pfam" id="PF01414">
    <property type="entry name" value="DSL"/>
    <property type="match status" value="1"/>
</dbReference>
<dbReference type="Proteomes" id="UP000694395">
    <property type="component" value="Chromosome 4"/>
</dbReference>
<dbReference type="PROSITE" id="PS00010">
    <property type="entry name" value="ASX_HYDROXYL"/>
    <property type="match status" value="2"/>
</dbReference>
<sequence>MAVWFTFIIAFSTTILTQVFGSGVFELDLHEFTNSKGFLANGNSCRLNCRTFFRVCLKNYQAVVSPGDCIFGSAVTPVLGTNSFSVKNGGTFGRPIRLPFNFGWPVRQSLDAVHIISLMYAMPRSINPEMLISFFAIQRQLGVGTPWSQNIESVRQTELRYSYRFICNDNYYGESCSKICTPRDDRFGHYTCDRDGQLSCLPGWKGEYCEEPICLVGCSEGNGNCSSPGECVCREGWQGLFCDECKKYPACKHGTCQQPWQCNCKEGWGGLFCDQDLNFCTHHRPCVNGATCMNTGQGSFTCTCPPGFTGLNCELELQECDSNPCRYGGLCTNLDVGYRCSCPQGFEGSHCEHSLLTCADSPCFHSGQCHQKDNGRSYTCECPPGYTGLNCEKRVDKCTSLPCANGGLCLIHGGVRLCSCRSGFTGQRCEININECAGNPCTNGGTCLDRINDYTCACPPGYAGRNCDRVLDECSMRPCLNGGLCTGEGGPGKSPTTCICPAGFTGPRCQFFAVTLPVGGERINGESQDGFQWAAVSLAVGLVAFLVLLCMVGLALRHIHRQMGRDRGDRETMNNLSDVQKDNLIPASQLKNTNQKVVLEVDCESEKSNFIHKNYHLDYSNAKSKEFKDDTSQEDKRLNHIYEKCLEEKLPMSGMYSEKEECRISTICSPRDSQIYQSVFVIGEEKRECVIATEVRQEKYNGNKKKYLSEVFHVTRIVY</sequence>
<evidence type="ECO:0000256" key="2">
    <source>
        <dbReference type="ARBA" id="ARBA00022473"/>
    </source>
</evidence>
<evidence type="ECO:0000256" key="17">
    <source>
        <dbReference type="RuleBase" id="RU280815"/>
    </source>
</evidence>
<evidence type="ECO:0000256" key="13">
    <source>
        <dbReference type="ARBA" id="ARBA00023157"/>
    </source>
</evidence>
<keyword evidence="6 17" id="KW-0677">Repeat</keyword>
<feature type="disulfide bond" evidence="15">
    <location>
        <begin position="304"/>
        <end position="313"/>
    </location>
</feature>
<dbReference type="FunFam" id="2.10.25.10:FF:000230">
    <property type="entry name" value="Delta-like protein"/>
    <property type="match status" value="1"/>
</dbReference>
<dbReference type="FunFam" id="2.10.25.10:FF:000064">
    <property type="entry name" value="Delta-like protein"/>
    <property type="match status" value="1"/>
</dbReference>
<evidence type="ECO:0000256" key="11">
    <source>
        <dbReference type="ARBA" id="ARBA00022989"/>
    </source>
</evidence>
<dbReference type="Gene3D" id="2.60.40.3510">
    <property type="match status" value="1"/>
</dbReference>
<feature type="domain" description="EGF-like" evidence="20">
    <location>
        <begin position="470"/>
        <end position="510"/>
    </location>
</feature>
<comment type="caution">
    <text evidence="15">Lacks conserved residue(s) required for the propagation of feature annotation.</text>
</comment>
<dbReference type="FunFam" id="2.10.25.10:FF:000018">
    <property type="entry name" value="Delta-like 1"/>
    <property type="match status" value="1"/>
</dbReference>
<organism evidence="22 23">
    <name type="scientific">Oncorhynchus mykiss</name>
    <name type="common">Rainbow trout</name>
    <name type="synonym">Salmo gairdneri</name>
    <dbReference type="NCBI Taxonomy" id="8022"/>
    <lineage>
        <taxon>Eukaryota</taxon>
        <taxon>Metazoa</taxon>
        <taxon>Chordata</taxon>
        <taxon>Craniata</taxon>
        <taxon>Vertebrata</taxon>
        <taxon>Euteleostomi</taxon>
        <taxon>Actinopterygii</taxon>
        <taxon>Neopterygii</taxon>
        <taxon>Teleostei</taxon>
        <taxon>Protacanthopterygii</taxon>
        <taxon>Salmoniformes</taxon>
        <taxon>Salmonidae</taxon>
        <taxon>Salmoninae</taxon>
        <taxon>Oncorhynchus</taxon>
    </lineage>
</organism>
<feature type="disulfide bond" evidence="16">
    <location>
        <begin position="200"/>
        <end position="209"/>
    </location>
</feature>
<keyword evidence="23" id="KW-1185">Reference proteome</keyword>
<dbReference type="CDD" id="cd00054">
    <property type="entry name" value="EGF_CA"/>
    <property type="match status" value="5"/>
</dbReference>
<dbReference type="InterPro" id="IPR011651">
    <property type="entry name" value="Notch_ligand_N"/>
</dbReference>
<dbReference type="SUPFAM" id="SSF57196">
    <property type="entry name" value="EGF/Laminin"/>
    <property type="match status" value="3"/>
</dbReference>
<dbReference type="FunFam" id="2.10.25.10:FF:000004">
    <property type="entry name" value="Neurogenic locus notch 1"/>
    <property type="match status" value="1"/>
</dbReference>
<evidence type="ECO:0000313" key="23">
    <source>
        <dbReference type="Proteomes" id="UP000694395"/>
    </source>
</evidence>
<dbReference type="Pfam" id="PF00008">
    <property type="entry name" value="EGF"/>
    <property type="match status" value="4"/>
</dbReference>
<feature type="domain" description="EGF-like" evidence="20">
    <location>
        <begin position="394"/>
        <end position="430"/>
    </location>
</feature>
<keyword evidence="11 17" id="KW-1133">Transmembrane helix</keyword>
<feature type="signal peptide" evidence="19">
    <location>
        <begin position="1"/>
        <end position="21"/>
    </location>
</feature>
<keyword evidence="5 17" id="KW-0732">Signal</keyword>
<keyword evidence="14" id="KW-0325">Glycoprotein</keyword>
<evidence type="ECO:0000256" key="15">
    <source>
        <dbReference type="PROSITE-ProRule" id="PRU00076"/>
    </source>
</evidence>
<dbReference type="PROSITE" id="PS01186">
    <property type="entry name" value="EGF_2"/>
    <property type="match status" value="7"/>
</dbReference>
<evidence type="ECO:0000259" key="21">
    <source>
        <dbReference type="PROSITE" id="PS51051"/>
    </source>
</evidence>
<keyword evidence="10" id="KW-0914">Notch signaling pathway</keyword>
<dbReference type="GO" id="GO:0005886">
    <property type="term" value="C:plasma membrane"/>
    <property type="evidence" value="ECO:0007669"/>
    <property type="project" value="UniProtKB-ARBA"/>
</dbReference>
<feature type="transmembrane region" description="Helical" evidence="18">
    <location>
        <begin position="533"/>
        <end position="556"/>
    </location>
</feature>
<feature type="disulfide bond" evidence="15">
    <location>
        <begin position="420"/>
        <end position="429"/>
    </location>
</feature>
<evidence type="ECO:0000256" key="9">
    <source>
        <dbReference type="ARBA" id="ARBA00022843"/>
    </source>
</evidence>
<evidence type="ECO:0000256" key="5">
    <source>
        <dbReference type="ARBA" id="ARBA00022729"/>
    </source>
</evidence>
<feature type="disulfide bond" evidence="15">
    <location>
        <begin position="363"/>
        <end position="380"/>
    </location>
</feature>
<evidence type="ECO:0000256" key="8">
    <source>
        <dbReference type="ARBA" id="ARBA00022837"/>
    </source>
</evidence>
<feature type="disulfide bond" evidence="15">
    <location>
        <begin position="342"/>
        <end position="351"/>
    </location>
</feature>
<dbReference type="InterPro" id="IPR009030">
    <property type="entry name" value="Growth_fac_rcpt_cys_sf"/>
</dbReference>
<evidence type="ECO:0000256" key="14">
    <source>
        <dbReference type="ARBA" id="ARBA00023180"/>
    </source>
</evidence>
<protein>
    <recommendedName>
        <fullName evidence="17">Delta-like protein</fullName>
    </recommendedName>
</protein>
<dbReference type="Pfam" id="PF07657">
    <property type="entry name" value="MNNL"/>
    <property type="match status" value="1"/>
</dbReference>
<proteinExistence type="predicted"/>
<evidence type="ECO:0000256" key="3">
    <source>
        <dbReference type="ARBA" id="ARBA00022536"/>
    </source>
</evidence>
<feature type="domain" description="EGF-like" evidence="20">
    <location>
        <begin position="432"/>
        <end position="468"/>
    </location>
</feature>
<evidence type="ECO:0000256" key="18">
    <source>
        <dbReference type="SAM" id="Phobius"/>
    </source>
</evidence>
<dbReference type="InterPro" id="IPR000152">
    <property type="entry name" value="EGF-type_Asp/Asn_hydroxyl_site"/>
</dbReference>
<dbReference type="FunFam" id="2.10.25.140:FF:000001">
    <property type="entry name" value="Delta-like protein"/>
    <property type="match status" value="1"/>
</dbReference>
<dbReference type="GO" id="GO:0048812">
    <property type="term" value="P:neuron projection morphogenesis"/>
    <property type="evidence" value="ECO:0007669"/>
    <property type="project" value="UniProtKB-ARBA"/>
</dbReference>
<dbReference type="GeneTree" id="ENSGT00940000167177"/>
<feature type="disulfide bond" evidence="16">
    <location>
        <begin position="180"/>
        <end position="192"/>
    </location>
</feature>
<dbReference type="InterPro" id="IPR000742">
    <property type="entry name" value="EGF"/>
</dbReference>
<evidence type="ECO:0000256" key="7">
    <source>
        <dbReference type="ARBA" id="ARBA00022782"/>
    </source>
</evidence>
<dbReference type="GO" id="GO:0042063">
    <property type="term" value="P:gliogenesis"/>
    <property type="evidence" value="ECO:0007669"/>
    <property type="project" value="UniProtKB-ARBA"/>
</dbReference>
<feature type="disulfide bond" evidence="16">
    <location>
        <begin position="167"/>
        <end position="176"/>
    </location>
</feature>
<dbReference type="PANTHER" id="PTHR12916:SF4">
    <property type="entry name" value="UNINFLATABLE, ISOFORM C"/>
    <property type="match status" value="1"/>
</dbReference>
<evidence type="ECO:0000256" key="4">
    <source>
        <dbReference type="ARBA" id="ARBA00022692"/>
    </source>
</evidence>
<keyword evidence="4 17" id="KW-0812">Transmembrane</keyword>
<dbReference type="Gene3D" id="2.10.25.10">
    <property type="entry name" value="Laminin"/>
    <property type="match status" value="7"/>
</dbReference>
<keyword evidence="9" id="KW-0832">Ubl conjugation</keyword>
<dbReference type="Pfam" id="PF12661">
    <property type="entry name" value="hEGF"/>
    <property type="match status" value="1"/>
</dbReference>
<evidence type="ECO:0000256" key="10">
    <source>
        <dbReference type="ARBA" id="ARBA00022976"/>
    </source>
</evidence>
<feature type="domain" description="DSL" evidence="21">
    <location>
        <begin position="165"/>
        <end position="209"/>
    </location>
</feature>
<reference evidence="22" key="3">
    <citation type="submission" date="2025-09" db="UniProtKB">
        <authorList>
            <consortium name="Ensembl"/>
        </authorList>
    </citation>
    <scope>IDENTIFICATION</scope>
</reference>
<keyword evidence="7" id="KW-0221">Differentiation</keyword>
<dbReference type="PANTHER" id="PTHR12916">
    <property type="entry name" value="CYTOCHROME C OXIDASE POLYPEPTIDE VIC-2"/>
    <property type="match status" value="1"/>
</dbReference>
<dbReference type="SMART" id="SM00179">
    <property type="entry name" value="EGF_CA"/>
    <property type="match status" value="6"/>
</dbReference>
<dbReference type="GO" id="GO:0048513">
    <property type="term" value="P:animal organ development"/>
    <property type="evidence" value="ECO:0007669"/>
    <property type="project" value="UniProtKB-ARBA"/>
</dbReference>
<dbReference type="PROSITE" id="PS01187">
    <property type="entry name" value="EGF_CA"/>
    <property type="match status" value="2"/>
</dbReference>
<dbReference type="InterPro" id="IPR018097">
    <property type="entry name" value="EGF_Ca-bd_CS"/>
</dbReference>
<dbReference type="PRINTS" id="PR00010">
    <property type="entry name" value="EGFBLOOD"/>
</dbReference>
<dbReference type="SUPFAM" id="SSF57184">
    <property type="entry name" value="Growth factor receptor domain"/>
    <property type="match status" value="1"/>
</dbReference>
<dbReference type="Ensembl" id="ENSOMYT00000117801.1">
    <property type="protein sequence ID" value="ENSOMYP00000131793.1"/>
    <property type="gene ID" value="ENSOMYG00000028340.2"/>
</dbReference>
<reference evidence="22" key="2">
    <citation type="submission" date="2025-08" db="UniProtKB">
        <authorList>
            <consortium name="Ensembl"/>
        </authorList>
    </citation>
    <scope>IDENTIFICATION</scope>
</reference>
<keyword evidence="12 17" id="KW-0472">Membrane</keyword>
<dbReference type="SMART" id="SM00051">
    <property type="entry name" value="DSL"/>
    <property type="match status" value="1"/>
</dbReference>
<feature type="domain" description="EGF-like" evidence="20">
    <location>
        <begin position="354"/>
        <end position="392"/>
    </location>
</feature>
<dbReference type="AlphaFoldDB" id="A0A8K9XEX6"/>
<evidence type="ECO:0000256" key="6">
    <source>
        <dbReference type="ARBA" id="ARBA00022737"/>
    </source>
</evidence>
<dbReference type="InterPro" id="IPR013032">
    <property type="entry name" value="EGF-like_CS"/>
</dbReference>
<keyword evidence="2 17" id="KW-0217">Developmental protein</keyword>
<comment type="function">
    <text evidence="17">Putative Notch ligand involved in the mediation of Notch signaling.</text>
</comment>
<feature type="domain" description="EGF-like" evidence="20">
    <location>
        <begin position="276"/>
        <end position="314"/>
    </location>
</feature>
<evidence type="ECO:0000256" key="1">
    <source>
        <dbReference type="ARBA" id="ARBA00004479"/>
    </source>
</evidence>
<dbReference type="SMART" id="SM00181">
    <property type="entry name" value="EGF"/>
    <property type="match status" value="9"/>
</dbReference>
<dbReference type="PROSITE" id="PS51051">
    <property type="entry name" value="DSL"/>
    <property type="match status" value="1"/>
</dbReference>
<evidence type="ECO:0000256" key="16">
    <source>
        <dbReference type="PROSITE-ProRule" id="PRU00377"/>
    </source>
</evidence>
<feature type="disulfide bond" evidence="15">
    <location>
        <begin position="458"/>
        <end position="467"/>
    </location>
</feature>
<keyword evidence="13 15" id="KW-1015">Disulfide bond</keyword>
<dbReference type="GO" id="GO:0005509">
    <property type="term" value="F:calcium ion binding"/>
    <property type="evidence" value="ECO:0007669"/>
    <property type="project" value="InterPro"/>
</dbReference>
<feature type="domain" description="EGF-like" evidence="20">
    <location>
        <begin position="316"/>
        <end position="352"/>
    </location>
</feature>
<dbReference type="Gene3D" id="2.10.25.140">
    <property type="match status" value="1"/>
</dbReference>
<dbReference type="GO" id="GO:0007219">
    <property type="term" value="P:Notch signaling pathway"/>
    <property type="evidence" value="ECO:0007669"/>
    <property type="project" value="UniProtKB-KW"/>
</dbReference>
<dbReference type="Pfam" id="PF21700">
    <property type="entry name" value="EGF_DL_JAG"/>
    <property type="match status" value="1"/>
</dbReference>